<name>A0A511QFN3_9VIBR</name>
<reference evidence="1 2" key="1">
    <citation type="submission" date="2019-07" db="EMBL/GenBank/DDBJ databases">
        <title>Whole genome shotgun sequence of Vibrio sagamiensis NBRC 104589.</title>
        <authorList>
            <person name="Hosoyama A."/>
            <person name="Uohara A."/>
            <person name="Ohji S."/>
            <person name="Ichikawa N."/>
        </authorList>
    </citation>
    <scope>NUCLEOTIDE SEQUENCE [LARGE SCALE GENOMIC DNA]</scope>
    <source>
        <strain evidence="1 2">NBRC 104589</strain>
    </source>
</reference>
<dbReference type="AlphaFoldDB" id="A0A511QFN3"/>
<proteinExistence type="predicted"/>
<keyword evidence="2" id="KW-1185">Reference proteome</keyword>
<evidence type="ECO:0000313" key="2">
    <source>
        <dbReference type="Proteomes" id="UP000321922"/>
    </source>
</evidence>
<gene>
    <name evidence="1" type="ORF">VSA01S_22160</name>
</gene>
<comment type="caution">
    <text evidence="1">The sequence shown here is derived from an EMBL/GenBank/DDBJ whole genome shotgun (WGS) entry which is preliminary data.</text>
</comment>
<protein>
    <submittedName>
        <fullName evidence="1">Uncharacterized protein</fullName>
    </submittedName>
</protein>
<sequence>MSPEKLHFTTALKEGFNDKPLLFVLYLQLLQNLLAHHHFRYQISKNTIKDRGILFQYRV</sequence>
<evidence type="ECO:0000313" key="1">
    <source>
        <dbReference type="EMBL" id="GEM76104.1"/>
    </source>
</evidence>
<dbReference type="Proteomes" id="UP000321922">
    <property type="component" value="Unassembled WGS sequence"/>
</dbReference>
<organism evidence="1 2">
    <name type="scientific">Vibrio sagamiensis NBRC 104589</name>
    <dbReference type="NCBI Taxonomy" id="1219064"/>
    <lineage>
        <taxon>Bacteria</taxon>
        <taxon>Pseudomonadati</taxon>
        <taxon>Pseudomonadota</taxon>
        <taxon>Gammaproteobacteria</taxon>
        <taxon>Vibrionales</taxon>
        <taxon>Vibrionaceae</taxon>
        <taxon>Vibrio</taxon>
    </lineage>
</organism>
<dbReference type="EMBL" id="BJXJ01000020">
    <property type="protein sequence ID" value="GEM76104.1"/>
    <property type="molecule type" value="Genomic_DNA"/>
</dbReference>
<accession>A0A511QFN3</accession>